<sequence length="131" mass="15260">MKSLGDMGRSGGPYKNLTRTFEVVILGFVKQWAVAEGFKEAVQYVLPQLMMVPVYHCMHYFELLQQLQERSQDLDDRECLKQAITALLNLQCSVERIYTKHQPRRKPGYKSSISYSQLFPSFSHGNIERKR</sequence>
<dbReference type="AlphaFoldDB" id="A0A6I9N5W6"/>
<proteinExistence type="predicted"/>
<dbReference type="RefSeq" id="XP_010773304.1">
    <property type="nucleotide sequence ID" value="XM_010775002.1"/>
</dbReference>
<evidence type="ECO:0000313" key="2">
    <source>
        <dbReference type="RefSeq" id="XP_010773304.1"/>
    </source>
</evidence>
<dbReference type="SUPFAM" id="SSF48065">
    <property type="entry name" value="DBL homology domain (DH-domain)"/>
    <property type="match status" value="1"/>
</dbReference>
<protein>
    <submittedName>
        <fullName evidence="2">Son of sevenless homolog 2-like</fullName>
    </submittedName>
</protein>
<organism evidence="1 2">
    <name type="scientific">Notothenia coriiceps</name>
    <name type="common">black rockcod</name>
    <dbReference type="NCBI Taxonomy" id="8208"/>
    <lineage>
        <taxon>Eukaryota</taxon>
        <taxon>Metazoa</taxon>
        <taxon>Chordata</taxon>
        <taxon>Craniata</taxon>
        <taxon>Vertebrata</taxon>
        <taxon>Euteleostomi</taxon>
        <taxon>Actinopterygii</taxon>
        <taxon>Neopterygii</taxon>
        <taxon>Teleostei</taxon>
        <taxon>Neoteleostei</taxon>
        <taxon>Acanthomorphata</taxon>
        <taxon>Eupercaria</taxon>
        <taxon>Perciformes</taxon>
        <taxon>Notothenioidei</taxon>
        <taxon>Nototheniidae</taxon>
        <taxon>Notothenia</taxon>
    </lineage>
</organism>
<dbReference type="Proteomes" id="UP000504611">
    <property type="component" value="Unplaced"/>
</dbReference>
<dbReference type="GeneID" id="104948775"/>
<dbReference type="Gene3D" id="1.20.900.10">
    <property type="entry name" value="Dbl homology (DH) domain"/>
    <property type="match status" value="1"/>
</dbReference>
<gene>
    <name evidence="2" type="primary">LOC104948775</name>
</gene>
<reference evidence="2" key="1">
    <citation type="submission" date="2025-08" db="UniProtKB">
        <authorList>
            <consortium name="RefSeq"/>
        </authorList>
    </citation>
    <scope>IDENTIFICATION</scope>
    <source>
        <tissue evidence="2">Muscle</tissue>
    </source>
</reference>
<dbReference type="InterPro" id="IPR035899">
    <property type="entry name" value="DBL_dom_sf"/>
</dbReference>
<evidence type="ECO:0000313" key="1">
    <source>
        <dbReference type="Proteomes" id="UP000504611"/>
    </source>
</evidence>
<accession>A0A6I9N5W6</accession>
<keyword evidence="1" id="KW-1185">Reference proteome</keyword>
<dbReference type="OrthoDB" id="546434at2759"/>
<name>A0A6I9N5W6_9TELE</name>
<dbReference type="KEGG" id="ncc:104948775"/>